<dbReference type="Proteomes" id="UP000247810">
    <property type="component" value="Unassembled WGS sequence"/>
</dbReference>
<dbReference type="OrthoDB" id="10069753at2759"/>
<accession>A0A319DYK8</accession>
<name>A0A319DYK8_9EURO</name>
<gene>
    <name evidence="2" type="ORF">BO71DRAFT_396988</name>
</gene>
<protein>
    <submittedName>
        <fullName evidence="2">Uncharacterized protein</fullName>
    </submittedName>
</protein>
<feature type="region of interest" description="Disordered" evidence="1">
    <location>
        <begin position="38"/>
        <end position="108"/>
    </location>
</feature>
<feature type="compositionally biased region" description="Basic and acidic residues" evidence="1">
    <location>
        <begin position="52"/>
        <end position="87"/>
    </location>
</feature>
<keyword evidence="3" id="KW-1185">Reference proteome</keyword>
<sequence>MRMHGGVGGRNWWEFWQEVRQWRGRWSEGTLETTIHTHRCPFERLTAPPEAGRQEGRQTVRQADRQEGRKAGRQADRQTGRQADRQTGRQADTPGGAGSAYPVRSRKA</sequence>
<proteinExistence type="predicted"/>
<evidence type="ECO:0000313" key="3">
    <source>
        <dbReference type="Proteomes" id="UP000247810"/>
    </source>
</evidence>
<reference evidence="2 3" key="1">
    <citation type="submission" date="2018-02" db="EMBL/GenBank/DDBJ databases">
        <title>The genomes of Aspergillus section Nigri reveals drivers in fungal speciation.</title>
        <authorList>
            <consortium name="DOE Joint Genome Institute"/>
            <person name="Vesth T.C."/>
            <person name="Nybo J."/>
            <person name="Theobald S."/>
            <person name="Brandl J."/>
            <person name="Frisvad J.C."/>
            <person name="Nielsen K.F."/>
            <person name="Lyhne E.K."/>
            <person name="Kogle M.E."/>
            <person name="Kuo A."/>
            <person name="Riley R."/>
            <person name="Clum A."/>
            <person name="Nolan M."/>
            <person name="Lipzen A."/>
            <person name="Salamov A."/>
            <person name="Henrissat B."/>
            <person name="Wiebenga A."/>
            <person name="De vries R.P."/>
            <person name="Grigoriev I.V."/>
            <person name="Mortensen U.H."/>
            <person name="Andersen M.R."/>
            <person name="Baker S.E."/>
        </authorList>
    </citation>
    <scope>NUCLEOTIDE SEQUENCE [LARGE SCALE GENOMIC DNA]</scope>
    <source>
        <strain evidence="2 3">CBS 707.79</strain>
    </source>
</reference>
<dbReference type="VEuPathDB" id="FungiDB:BO71DRAFT_396988"/>
<evidence type="ECO:0000313" key="2">
    <source>
        <dbReference type="EMBL" id="PYH96523.1"/>
    </source>
</evidence>
<organism evidence="2 3">
    <name type="scientific">Aspergillus ellipticus CBS 707.79</name>
    <dbReference type="NCBI Taxonomy" id="1448320"/>
    <lineage>
        <taxon>Eukaryota</taxon>
        <taxon>Fungi</taxon>
        <taxon>Dikarya</taxon>
        <taxon>Ascomycota</taxon>
        <taxon>Pezizomycotina</taxon>
        <taxon>Eurotiomycetes</taxon>
        <taxon>Eurotiomycetidae</taxon>
        <taxon>Eurotiales</taxon>
        <taxon>Aspergillaceae</taxon>
        <taxon>Aspergillus</taxon>
        <taxon>Aspergillus subgen. Circumdati</taxon>
    </lineage>
</organism>
<evidence type="ECO:0000256" key="1">
    <source>
        <dbReference type="SAM" id="MobiDB-lite"/>
    </source>
</evidence>
<dbReference type="AlphaFoldDB" id="A0A319DYK8"/>
<dbReference type="EMBL" id="KZ825836">
    <property type="protein sequence ID" value="PYH96523.1"/>
    <property type="molecule type" value="Genomic_DNA"/>
</dbReference>